<evidence type="ECO:0000313" key="2">
    <source>
        <dbReference type="Proteomes" id="UP000823928"/>
    </source>
</evidence>
<protein>
    <submittedName>
        <fullName evidence="1">Uncharacterized protein</fullName>
    </submittedName>
</protein>
<feature type="non-terminal residue" evidence="1">
    <location>
        <position position="225"/>
    </location>
</feature>
<reference evidence="1" key="1">
    <citation type="submission" date="2020-10" db="EMBL/GenBank/DDBJ databases">
        <authorList>
            <person name="Gilroy R."/>
        </authorList>
    </citation>
    <scope>NUCLEOTIDE SEQUENCE</scope>
    <source>
        <strain evidence="1">6276</strain>
    </source>
</reference>
<reference evidence="1" key="2">
    <citation type="journal article" date="2021" name="PeerJ">
        <title>Extensive microbial diversity within the chicken gut microbiome revealed by metagenomics and culture.</title>
        <authorList>
            <person name="Gilroy R."/>
            <person name="Ravi A."/>
            <person name="Getino M."/>
            <person name="Pursley I."/>
            <person name="Horton D.L."/>
            <person name="Alikhan N.F."/>
            <person name="Baker D."/>
            <person name="Gharbi K."/>
            <person name="Hall N."/>
            <person name="Watson M."/>
            <person name="Adriaenssens E.M."/>
            <person name="Foster-Nyarko E."/>
            <person name="Jarju S."/>
            <person name="Secka A."/>
            <person name="Antonio M."/>
            <person name="Oren A."/>
            <person name="Chaudhuri R.R."/>
            <person name="La Ragione R."/>
            <person name="Hildebrand F."/>
            <person name="Pallen M.J."/>
        </authorList>
    </citation>
    <scope>NUCLEOTIDE SEQUENCE</scope>
    <source>
        <strain evidence="1">6276</strain>
    </source>
</reference>
<dbReference type="EMBL" id="DVIU01000145">
    <property type="protein sequence ID" value="HIS36449.1"/>
    <property type="molecule type" value="Genomic_DNA"/>
</dbReference>
<name>A0A9D1EZJ6_9BACT</name>
<dbReference type="AlphaFoldDB" id="A0A9D1EZJ6"/>
<sequence>MLPKRMKDDLKSGVVLEGDPYRVFLENEQEDIVWISSCPLKHGMEKGQKHGFVMRGDRLSEGSNACLKQSGTEIALCEEQVSLHFPFSFLQKLDQYDSFLHEEYFGVLQSNCGILYPTSNGFAVEARGKVKIKFSSSGPVHLYNLDEYCLIFDHNDRITFSVNCILENMQVRPKFHMESNGTDHIVEVTAASGHGMILTFNAYVPKWFFDTPLDAGNPSRNHVYA</sequence>
<dbReference type="Proteomes" id="UP000823928">
    <property type="component" value="Unassembled WGS sequence"/>
</dbReference>
<comment type="caution">
    <text evidence="1">The sequence shown here is derived from an EMBL/GenBank/DDBJ whole genome shotgun (WGS) entry which is preliminary data.</text>
</comment>
<evidence type="ECO:0000313" key="1">
    <source>
        <dbReference type="EMBL" id="HIS36449.1"/>
    </source>
</evidence>
<accession>A0A9D1EZJ6</accession>
<gene>
    <name evidence="1" type="ORF">IAC10_07450</name>
</gene>
<organism evidence="1 2">
    <name type="scientific">Candidatus Scatousia excrementigallinarum</name>
    <dbReference type="NCBI Taxonomy" id="2840935"/>
    <lineage>
        <taxon>Bacteria</taxon>
        <taxon>Candidatus Scatousia</taxon>
    </lineage>
</organism>
<proteinExistence type="predicted"/>